<comment type="caution">
    <text evidence="5">The sequence shown here is derived from an EMBL/GenBank/DDBJ whole genome shotgun (WGS) entry which is preliminary data.</text>
</comment>
<dbReference type="GO" id="GO:0009166">
    <property type="term" value="P:nucleotide catabolic process"/>
    <property type="evidence" value="ECO:0007669"/>
    <property type="project" value="InterPro"/>
</dbReference>
<dbReference type="AlphaFoldDB" id="A0A841RTD1"/>
<evidence type="ECO:0000259" key="4">
    <source>
        <dbReference type="Pfam" id="PF02872"/>
    </source>
</evidence>
<dbReference type="GO" id="GO:0008768">
    <property type="term" value="F:UDP-sugar diphosphatase activity"/>
    <property type="evidence" value="ECO:0007669"/>
    <property type="project" value="TreeGrafter"/>
</dbReference>
<name>A0A841RTD1_9BACI</name>
<evidence type="ECO:0000313" key="5">
    <source>
        <dbReference type="EMBL" id="MBB6514174.1"/>
    </source>
</evidence>
<dbReference type="InterPro" id="IPR036907">
    <property type="entry name" value="5'-Nucleotdase_C_sf"/>
</dbReference>
<dbReference type="InterPro" id="IPR008334">
    <property type="entry name" value="5'-Nucleotdase_C"/>
</dbReference>
<dbReference type="RefSeq" id="WP_184250713.1">
    <property type="nucleotide sequence ID" value="NZ_BAAACU010000035.1"/>
</dbReference>
<organism evidence="5 6">
    <name type="scientific">Gracilibacillus halotolerans</name>
    <dbReference type="NCBI Taxonomy" id="74386"/>
    <lineage>
        <taxon>Bacteria</taxon>
        <taxon>Bacillati</taxon>
        <taxon>Bacillota</taxon>
        <taxon>Bacilli</taxon>
        <taxon>Bacillales</taxon>
        <taxon>Bacillaceae</taxon>
        <taxon>Gracilibacillus</taxon>
    </lineage>
</organism>
<evidence type="ECO:0000259" key="3">
    <source>
        <dbReference type="Pfam" id="PF00149"/>
    </source>
</evidence>
<dbReference type="PANTHER" id="PTHR11575">
    <property type="entry name" value="5'-NUCLEOTIDASE-RELATED"/>
    <property type="match status" value="1"/>
</dbReference>
<feature type="domain" description="Calcineurin-like phosphoesterase" evidence="3">
    <location>
        <begin position="10"/>
        <end position="205"/>
    </location>
</feature>
<gene>
    <name evidence="5" type="ORF">GGQ92_002995</name>
</gene>
<comment type="similarity">
    <text evidence="2">Belongs to the 5'-nucleotidase family.</text>
</comment>
<keyword evidence="6" id="KW-1185">Reference proteome</keyword>
<feature type="domain" description="5'-Nucleotidase C-terminal" evidence="4">
    <location>
        <begin position="291"/>
        <end position="426"/>
    </location>
</feature>
<keyword evidence="2" id="KW-0547">Nucleotide-binding</keyword>
<dbReference type="GO" id="GO:0008253">
    <property type="term" value="F:5'-nucleotidase activity"/>
    <property type="evidence" value="ECO:0007669"/>
    <property type="project" value="TreeGrafter"/>
</dbReference>
<dbReference type="InterPro" id="IPR029052">
    <property type="entry name" value="Metallo-depent_PP-like"/>
</dbReference>
<dbReference type="Gene3D" id="3.90.780.10">
    <property type="entry name" value="5'-Nucleotidase, C-terminal domain"/>
    <property type="match status" value="1"/>
</dbReference>
<dbReference type="CDD" id="cd00845">
    <property type="entry name" value="MPP_UshA_N_like"/>
    <property type="match status" value="1"/>
</dbReference>
<dbReference type="Pfam" id="PF00149">
    <property type="entry name" value="Metallophos"/>
    <property type="match status" value="1"/>
</dbReference>
<protein>
    <submittedName>
        <fullName evidence="5">2',3'-cyclic-nucleotide 2'-phosphodiesterase (5'-nucleotidase family)</fullName>
    </submittedName>
</protein>
<sequence length="463" mass="53126">MKEKIHIFYSNDLHSNFENWSKITHFMKKQRFMYQEKKEDHYFVDIGDHVDRSHPIAEAFRGGANVQLLNEAEYDVVTIGNNEGITLEYEDLYGLYDDASFQVTVANLSASESEQPKWLQSKITKISDSGLRITFFGLTAPFTPYYEPLGWNIDSPIEYLKKNIMKMKENSDIVIFLSHLGLPEDERIAEQFPEIDVIIGGHTHHVLKNNYTHNGVLMTAAGKFGSYVGEVHLTWDHTTDGLIKKEAFISETVHMEEDKETVKSIDKWHNLALEKLATPITTLDEKLEIDWYTTTPLMEMLTKRLKDWVNADIAMLNAGLILEGLPKGKVTYGDIHRICPHPINPCTTELRGIEIMEIVRGAYDPKLIHLQLIGFGFRGKVIGKFIFDGLQIDSEVGDDGIERVREVSFQGEPLDMNRTYRFVTADMFNFGQMFPEIVRAQSKTLHLPDFLRNVLADALRNYQ</sequence>
<dbReference type="InterPro" id="IPR004843">
    <property type="entry name" value="Calcineurin-like_PHP"/>
</dbReference>
<proteinExistence type="inferred from homology"/>
<dbReference type="GO" id="GO:0000166">
    <property type="term" value="F:nucleotide binding"/>
    <property type="evidence" value="ECO:0007669"/>
    <property type="project" value="UniProtKB-KW"/>
</dbReference>
<dbReference type="EMBL" id="JACHON010000024">
    <property type="protein sequence ID" value="MBB6514174.1"/>
    <property type="molecule type" value="Genomic_DNA"/>
</dbReference>
<dbReference type="Proteomes" id="UP000572212">
    <property type="component" value="Unassembled WGS sequence"/>
</dbReference>
<evidence type="ECO:0000256" key="2">
    <source>
        <dbReference type="RuleBase" id="RU362119"/>
    </source>
</evidence>
<dbReference type="PRINTS" id="PR01607">
    <property type="entry name" value="APYRASEFAMLY"/>
</dbReference>
<reference evidence="5 6" key="1">
    <citation type="submission" date="2020-08" db="EMBL/GenBank/DDBJ databases">
        <title>Genomic Encyclopedia of Type Strains, Phase IV (KMG-IV): sequencing the most valuable type-strain genomes for metagenomic binning, comparative biology and taxonomic classification.</title>
        <authorList>
            <person name="Goeker M."/>
        </authorList>
    </citation>
    <scope>NUCLEOTIDE SEQUENCE [LARGE SCALE GENOMIC DNA]</scope>
    <source>
        <strain evidence="5 6">DSM 11805</strain>
    </source>
</reference>
<dbReference type="PIRSF" id="PIRSF036361">
    <property type="entry name" value="YunD"/>
    <property type="match status" value="1"/>
</dbReference>
<accession>A0A841RTD1</accession>
<dbReference type="GO" id="GO:0030288">
    <property type="term" value="C:outer membrane-bounded periplasmic space"/>
    <property type="evidence" value="ECO:0007669"/>
    <property type="project" value="TreeGrafter"/>
</dbReference>
<dbReference type="SUPFAM" id="SSF55816">
    <property type="entry name" value="5'-nucleotidase (syn. UDP-sugar hydrolase), C-terminal domain"/>
    <property type="match status" value="1"/>
</dbReference>
<dbReference type="SUPFAM" id="SSF56300">
    <property type="entry name" value="Metallo-dependent phosphatases"/>
    <property type="match status" value="1"/>
</dbReference>
<keyword evidence="1" id="KW-0732">Signal</keyword>
<evidence type="ECO:0000256" key="1">
    <source>
        <dbReference type="ARBA" id="ARBA00022729"/>
    </source>
</evidence>
<dbReference type="InterPro" id="IPR006179">
    <property type="entry name" value="5_nucleotidase/apyrase"/>
</dbReference>
<dbReference type="InterPro" id="IPR011240">
    <property type="entry name" value="Pesterase_YunD"/>
</dbReference>
<keyword evidence="2" id="KW-0378">Hydrolase</keyword>
<dbReference type="Pfam" id="PF02872">
    <property type="entry name" value="5_nucleotid_C"/>
    <property type="match status" value="1"/>
</dbReference>
<dbReference type="Gene3D" id="3.60.21.10">
    <property type="match status" value="1"/>
</dbReference>
<dbReference type="PANTHER" id="PTHR11575:SF23">
    <property type="entry name" value="5-NUCLEOTIDASE FAMILY PROTEIN"/>
    <property type="match status" value="1"/>
</dbReference>
<evidence type="ECO:0000313" key="6">
    <source>
        <dbReference type="Proteomes" id="UP000572212"/>
    </source>
</evidence>